<keyword evidence="3" id="KW-0808">Transferase</keyword>
<keyword evidence="5" id="KW-0677">Repeat</keyword>
<keyword evidence="7" id="KW-0833">Ubl conjugation pathway</keyword>
<keyword evidence="11" id="KW-1185">Reference proteome</keyword>
<sequence>MSLASNSPVTVSYWLSNRLVDLLYRKSREFSVPSRDRMYCPISRCSMFLGSSSTIQTTGLVSIECYSCHTFVCLRCGYIAHPGERCRPSPEEIAETQVRELAEEKEWKTCPGCKQMVERISGCPHMICRCRTHFCYGCGGQWGSGCVCGRPQAQPVATVFTPLPRLLLPPSPQIPWVSPAMIAPREQRESWWDIEEPRVRPSFELPPLQAPPNALAGALNRVTGMARRRLHLDNPISTLRGRSYNPFSAI</sequence>
<evidence type="ECO:0000256" key="2">
    <source>
        <dbReference type="ARBA" id="ARBA00012251"/>
    </source>
</evidence>
<feature type="domain" description="RING-type" evidence="9">
    <location>
        <begin position="1"/>
        <end position="152"/>
    </location>
</feature>
<evidence type="ECO:0000259" key="9">
    <source>
        <dbReference type="PROSITE" id="PS51873"/>
    </source>
</evidence>
<dbReference type="EC" id="2.3.2.31" evidence="2"/>
<dbReference type="Proteomes" id="UP001498398">
    <property type="component" value="Unassembled WGS sequence"/>
</dbReference>
<comment type="catalytic activity">
    <reaction evidence="1">
        <text>[E2 ubiquitin-conjugating enzyme]-S-ubiquitinyl-L-cysteine + [acceptor protein]-L-lysine = [E2 ubiquitin-conjugating enzyme]-L-cysteine + [acceptor protein]-N(6)-ubiquitinyl-L-lysine.</text>
        <dbReference type="EC" id="2.3.2.31"/>
    </reaction>
</comment>
<proteinExistence type="predicted"/>
<accession>A0ABR1IPI8</accession>
<dbReference type="SUPFAM" id="SSF57850">
    <property type="entry name" value="RING/U-box"/>
    <property type="match status" value="1"/>
</dbReference>
<dbReference type="PANTHER" id="PTHR11685">
    <property type="entry name" value="RBR FAMILY RING FINGER AND IBR DOMAIN-CONTAINING"/>
    <property type="match status" value="1"/>
</dbReference>
<evidence type="ECO:0000256" key="4">
    <source>
        <dbReference type="ARBA" id="ARBA00022723"/>
    </source>
</evidence>
<organism evidence="10 11">
    <name type="scientific">Marasmiellus scandens</name>
    <dbReference type="NCBI Taxonomy" id="2682957"/>
    <lineage>
        <taxon>Eukaryota</taxon>
        <taxon>Fungi</taxon>
        <taxon>Dikarya</taxon>
        <taxon>Basidiomycota</taxon>
        <taxon>Agaricomycotina</taxon>
        <taxon>Agaricomycetes</taxon>
        <taxon>Agaricomycetidae</taxon>
        <taxon>Agaricales</taxon>
        <taxon>Marasmiineae</taxon>
        <taxon>Omphalotaceae</taxon>
        <taxon>Marasmiellus</taxon>
    </lineage>
</organism>
<evidence type="ECO:0000313" key="10">
    <source>
        <dbReference type="EMBL" id="KAK7435135.1"/>
    </source>
</evidence>
<name>A0ABR1IPI8_9AGAR</name>
<protein>
    <recommendedName>
        <fullName evidence="2">RBR-type E3 ubiquitin transferase</fullName>
        <ecNumber evidence="2">2.3.2.31</ecNumber>
    </recommendedName>
</protein>
<gene>
    <name evidence="10" type="ORF">VKT23_019828</name>
</gene>
<evidence type="ECO:0000256" key="5">
    <source>
        <dbReference type="ARBA" id="ARBA00022737"/>
    </source>
</evidence>
<dbReference type="Pfam" id="PF01485">
    <property type="entry name" value="IBR"/>
    <property type="match status" value="2"/>
</dbReference>
<keyword evidence="4" id="KW-0479">Metal-binding</keyword>
<dbReference type="PROSITE" id="PS51873">
    <property type="entry name" value="TRIAD"/>
    <property type="match status" value="1"/>
</dbReference>
<evidence type="ECO:0000256" key="3">
    <source>
        <dbReference type="ARBA" id="ARBA00022679"/>
    </source>
</evidence>
<dbReference type="InterPro" id="IPR031127">
    <property type="entry name" value="E3_UB_ligase_RBR"/>
</dbReference>
<evidence type="ECO:0000256" key="7">
    <source>
        <dbReference type="ARBA" id="ARBA00022786"/>
    </source>
</evidence>
<dbReference type="SMART" id="SM00647">
    <property type="entry name" value="IBR"/>
    <property type="match status" value="2"/>
</dbReference>
<dbReference type="InterPro" id="IPR044066">
    <property type="entry name" value="TRIAD_supradom"/>
</dbReference>
<evidence type="ECO:0000256" key="1">
    <source>
        <dbReference type="ARBA" id="ARBA00001798"/>
    </source>
</evidence>
<evidence type="ECO:0000256" key="8">
    <source>
        <dbReference type="ARBA" id="ARBA00022833"/>
    </source>
</evidence>
<keyword evidence="8" id="KW-0862">Zinc</keyword>
<dbReference type="EMBL" id="JBANRG010000111">
    <property type="protein sequence ID" value="KAK7435135.1"/>
    <property type="molecule type" value="Genomic_DNA"/>
</dbReference>
<dbReference type="InterPro" id="IPR002867">
    <property type="entry name" value="IBR_dom"/>
</dbReference>
<dbReference type="CDD" id="cd22584">
    <property type="entry name" value="Rcat_RBR_unk"/>
    <property type="match status" value="1"/>
</dbReference>
<comment type="caution">
    <text evidence="10">The sequence shown here is derived from an EMBL/GenBank/DDBJ whole genome shotgun (WGS) entry which is preliminary data.</text>
</comment>
<evidence type="ECO:0000256" key="6">
    <source>
        <dbReference type="ARBA" id="ARBA00022771"/>
    </source>
</evidence>
<evidence type="ECO:0000313" key="11">
    <source>
        <dbReference type="Proteomes" id="UP001498398"/>
    </source>
</evidence>
<keyword evidence="6" id="KW-0863">Zinc-finger</keyword>
<dbReference type="Gene3D" id="1.20.120.1750">
    <property type="match status" value="1"/>
</dbReference>
<reference evidence="10 11" key="1">
    <citation type="submission" date="2024-01" db="EMBL/GenBank/DDBJ databases">
        <title>A draft genome for the cacao thread blight pathogen Marasmiellus scandens.</title>
        <authorList>
            <person name="Baruah I.K."/>
            <person name="Leung J."/>
            <person name="Bukari Y."/>
            <person name="Amoako-Attah I."/>
            <person name="Meinhardt L.W."/>
            <person name="Bailey B.A."/>
            <person name="Cohen S.P."/>
        </authorList>
    </citation>
    <scope>NUCLEOTIDE SEQUENCE [LARGE SCALE GENOMIC DNA]</scope>
    <source>
        <strain evidence="10 11">GH-19</strain>
    </source>
</reference>